<name>A0AAD8H952_9APIA</name>
<feature type="domain" description="DUF7796" evidence="1">
    <location>
        <begin position="89"/>
        <end position="432"/>
    </location>
</feature>
<dbReference type="PANTHER" id="PTHR35112">
    <property type="entry name" value="OS08G0360500 PROTEIN"/>
    <property type="match status" value="1"/>
</dbReference>
<organism evidence="2 3">
    <name type="scientific">Heracleum sosnowskyi</name>
    <dbReference type="NCBI Taxonomy" id="360622"/>
    <lineage>
        <taxon>Eukaryota</taxon>
        <taxon>Viridiplantae</taxon>
        <taxon>Streptophyta</taxon>
        <taxon>Embryophyta</taxon>
        <taxon>Tracheophyta</taxon>
        <taxon>Spermatophyta</taxon>
        <taxon>Magnoliopsida</taxon>
        <taxon>eudicotyledons</taxon>
        <taxon>Gunneridae</taxon>
        <taxon>Pentapetalae</taxon>
        <taxon>asterids</taxon>
        <taxon>campanulids</taxon>
        <taxon>Apiales</taxon>
        <taxon>Apiaceae</taxon>
        <taxon>Apioideae</taxon>
        <taxon>apioid superclade</taxon>
        <taxon>Tordylieae</taxon>
        <taxon>Tordyliinae</taxon>
        <taxon>Heracleum</taxon>
    </lineage>
</organism>
<proteinExistence type="predicted"/>
<dbReference type="Proteomes" id="UP001237642">
    <property type="component" value="Unassembled WGS sequence"/>
</dbReference>
<dbReference type="InterPro" id="IPR056698">
    <property type="entry name" value="DUF7796"/>
</dbReference>
<reference evidence="2" key="2">
    <citation type="submission" date="2023-05" db="EMBL/GenBank/DDBJ databases">
        <authorList>
            <person name="Schelkunov M.I."/>
        </authorList>
    </citation>
    <scope>NUCLEOTIDE SEQUENCE</scope>
    <source>
        <strain evidence="2">Hsosn_3</strain>
        <tissue evidence="2">Leaf</tissue>
    </source>
</reference>
<dbReference type="AlphaFoldDB" id="A0AAD8H952"/>
<gene>
    <name evidence="2" type="ORF">POM88_046720</name>
</gene>
<sequence>MMMFKNPQKLVVQIARKIIDLEWRILLLILLPLSLIVFLSLSTTSSLSSLSFFTNSTTTRNNSSWTHPYVNYVETLKNNRDERLKAELDRSRIAVCLVGGARRFELTGESIIEKVLKAYPSSDLFLHSPVDHNSYKLSILKDAPRIAAVKIFKQEKVPETESQVRVLTAANSPNGIQGLLQYFNLVEGCLTMINSYQAQYNFTYDWIVRTRVDGYWSAPLSPDNFIKGRYVIPPGSSYGGLNDRFGVGDFKSSVIALSRLSLIPQLNSSGYYQLNSEGSFKAQLTTNNIPFSFKRLPFCIVTDRRYDFPPSRFGVPVAALSSHGPLSGAKCRPCTAVCSGPCVGNVMSGLYKGWSWTEWANNTMDLCDASGEWEIGWQRLFDNTAGKKLAAVRKRVEVLKVKDCVANFENMKRRAAIWEAPPPSKICELGLTMKS</sequence>
<dbReference type="EMBL" id="JAUIZM010000010">
    <property type="protein sequence ID" value="KAK1362246.1"/>
    <property type="molecule type" value="Genomic_DNA"/>
</dbReference>
<comment type="caution">
    <text evidence="2">The sequence shown here is derived from an EMBL/GenBank/DDBJ whole genome shotgun (WGS) entry which is preliminary data.</text>
</comment>
<reference evidence="2" key="1">
    <citation type="submission" date="2023-02" db="EMBL/GenBank/DDBJ databases">
        <title>Genome of toxic invasive species Heracleum sosnowskyi carries increased number of genes despite the absence of recent whole-genome duplications.</title>
        <authorList>
            <person name="Schelkunov M."/>
            <person name="Shtratnikova V."/>
            <person name="Makarenko M."/>
            <person name="Klepikova A."/>
            <person name="Omelchenko D."/>
            <person name="Novikova G."/>
            <person name="Obukhova E."/>
            <person name="Bogdanov V."/>
            <person name="Penin A."/>
            <person name="Logacheva M."/>
        </authorList>
    </citation>
    <scope>NUCLEOTIDE SEQUENCE</scope>
    <source>
        <strain evidence="2">Hsosn_3</strain>
        <tissue evidence="2">Leaf</tissue>
    </source>
</reference>
<protein>
    <submittedName>
        <fullName evidence="2">DEP domain-containing mTOR-interacting protein</fullName>
    </submittedName>
</protein>
<evidence type="ECO:0000259" key="1">
    <source>
        <dbReference type="Pfam" id="PF25072"/>
    </source>
</evidence>
<accession>A0AAD8H952</accession>
<evidence type="ECO:0000313" key="3">
    <source>
        <dbReference type="Proteomes" id="UP001237642"/>
    </source>
</evidence>
<dbReference type="PANTHER" id="PTHR35112:SF1">
    <property type="entry name" value="RING_FYVE_PHD ZINC FINGER SUPERFAMILY PROTEIN"/>
    <property type="match status" value="1"/>
</dbReference>
<keyword evidence="3" id="KW-1185">Reference proteome</keyword>
<evidence type="ECO:0000313" key="2">
    <source>
        <dbReference type="EMBL" id="KAK1362246.1"/>
    </source>
</evidence>
<dbReference type="Pfam" id="PF25072">
    <property type="entry name" value="DUF7796"/>
    <property type="match status" value="1"/>
</dbReference>